<dbReference type="EMBL" id="QHKS01000006">
    <property type="protein sequence ID" value="RDK02919.1"/>
    <property type="molecule type" value="Genomic_DNA"/>
</dbReference>
<dbReference type="AlphaFoldDB" id="A0A370NBF2"/>
<comment type="caution">
    <text evidence="1">The sequence shown here is derived from an EMBL/GenBank/DDBJ whole genome shotgun (WGS) entry which is preliminary data.</text>
</comment>
<dbReference type="InterPro" id="IPR029044">
    <property type="entry name" value="Nucleotide-diphossugar_trans"/>
</dbReference>
<keyword evidence="2" id="KW-1185">Reference proteome</keyword>
<dbReference type="SUPFAM" id="SSF53448">
    <property type="entry name" value="Nucleotide-diphospho-sugar transferases"/>
    <property type="match status" value="1"/>
</dbReference>
<dbReference type="CDD" id="cd04186">
    <property type="entry name" value="GT_2_like_c"/>
    <property type="match status" value="1"/>
</dbReference>
<sequence length="275" mass="31226">MDVNCGMSVVIVNFGTWRLTLNCVRSLMDLSIAERQDIVVVDNASPDDSFFRLKAELPAGVRVVRASVNRGFGAGVNIGMIACLREYVLVLNPDTYFVDRSVEKALALLSDHLDVGLVGLDLVYPDGERQYSGRRFYSLLDIVGRRSALGRLAKFKRRNDEHLMRTAWIPGLPFEAEWVIGTGFIVKRELFENLGGMDERYFLYMEDVDLCARVWQAGFRVLCVPGARLTHEHQRQSSSGILNWAARRHITSLWHFQKKFRLPLTRPPGVNGLLR</sequence>
<organism evidence="1 2">
    <name type="scientific">Paraburkholderia lacunae</name>
    <dbReference type="NCBI Taxonomy" id="2211104"/>
    <lineage>
        <taxon>Bacteria</taxon>
        <taxon>Pseudomonadati</taxon>
        <taxon>Pseudomonadota</taxon>
        <taxon>Betaproteobacteria</taxon>
        <taxon>Burkholderiales</taxon>
        <taxon>Burkholderiaceae</taxon>
        <taxon>Paraburkholderia</taxon>
    </lineage>
</organism>
<evidence type="ECO:0000313" key="2">
    <source>
        <dbReference type="Proteomes" id="UP000254875"/>
    </source>
</evidence>
<dbReference type="OrthoDB" id="9771846at2"/>
<evidence type="ECO:0000313" key="1">
    <source>
        <dbReference type="EMBL" id="RDK02919.1"/>
    </source>
</evidence>
<protein>
    <submittedName>
        <fullName evidence="1">Glycosyl transferase family 2</fullName>
    </submittedName>
</protein>
<gene>
    <name evidence="1" type="ORF">DLM46_11070</name>
</gene>
<reference evidence="2" key="1">
    <citation type="submission" date="2018-05" db="EMBL/GenBank/DDBJ databases">
        <authorList>
            <person name="Feng T."/>
        </authorList>
    </citation>
    <scope>NUCLEOTIDE SEQUENCE [LARGE SCALE GENOMIC DNA]</scope>
    <source>
        <strain evidence="2">S27</strain>
    </source>
</reference>
<dbReference type="PANTHER" id="PTHR43179:SF7">
    <property type="entry name" value="RHAMNOSYLTRANSFERASE WBBL"/>
    <property type="match status" value="1"/>
</dbReference>
<dbReference type="PANTHER" id="PTHR43179">
    <property type="entry name" value="RHAMNOSYLTRANSFERASE WBBL"/>
    <property type="match status" value="1"/>
</dbReference>
<proteinExistence type="predicted"/>
<dbReference type="Pfam" id="PF13641">
    <property type="entry name" value="Glyco_tranf_2_3"/>
    <property type="match status" value="1"/>
</dbReference>
<name>A0A370NBF2_9BURK</name>
<dbReference type="GO" id="GO:0016740">
    <property type="term" value="F:transferase activity"/>
    <property type="evidence" value="ECO:0007669"/>
    <property type="project" value="UniProtKB-KW"/>
</dbReference>
<keyword evidence="1" id="KW-0808">Transferase</keyword>
<dbReference type="Gene3D" id="3.90.550.10">
    <property type="entry name" value="Spore Coat Polysaccharide Biosynthesis Protein SpsA, Chain A"/>
    <property type="match status" value="1"/>
</dbReference>
<accession>A0A370NBF2</accession>
<dbReference type="Proteomes" id="UP000254875">
    <property type="component" value="Unassembled WGS sequence"/>
</dbReference>